<dbReference type="Pfam" id="PF09250">
    <property type="entry name" value="Prim-Pol"/>
    <property type="match status" value="1"/>
</dbReference>
<dbReference type="SMART" id="SM00943">
    <property type="entry name" value="Prim-Pol"/>
    <property type="match status" value="1"/>
</dbReference>
<dbReference type="InterPro" id="IPR015330">
    <property type="entry name" value="DNA_primase/pol_bifunc_N"/>
</dbReference>
<evidence type="ECO:0000313" key="3">
    <source>
        <dbReference type="EMBL" id="BBX47682.1"/>
    </source>
</evidence>
<keyword evidence="4" id="KW-1185">Reference proteome</keyword>
<reference evidence="3 4" key="1">
    <citation type="journal article" date="2019" name="Emerg. Microbes Infect.">
        <title>Comprehensive subspecies identification of 175 nontuberculous mycobacteria species based on 7547 genomic profiles.</title>
        <authorList>
            <person name="Matsumoto Y."/>
            <person name="Kinjo T."/>
            <person name="Motooka D."/>
            <person name="Nabeya D."/>
            <person name="Jung N."/>
            <person name="Uechi K."/>
            <person name="Horii T."/>
            <person name="Iida T."/>
            <person name="Fujita J."/>
            <person name="Nakamura S."/>
        </authorList>
    </citation>
    <scope>NUCLEOTIDE SEQUENCE [LARGE SCALE GENOMIC DNA]</scope>
    <source>
        <strain evidence="3 4">JCM 12404</strain>
    </source>
</reference>
<feature type="compositionally biased region" description="Basic residues" evidence="1">
    <location>
        <begin position="379"/>
        <end position="388"/>
    </location>
</feature>
<proteinExistence type="predicted"/>
<gene>
    <name evidence="3" type="ORF">MCOO_36970</name>
</gene>
<dbReference type="EMBL" id="AP022569">
    <property type="protein sequence ID" value="BBX47682.1"/>
    <property type="molecule type" value="Genomic_DNA"/>
</dbReference>
<sequence>MNEEPLLNGSIAPDRYGAVVERTGDGKCAVEYNGLEADNFVSRALKNLEHGYGCVPTGRVDPNRADLPPHKIAWCRGYHGYGARNATSAEIKAMPRRIIRRMALGGERGILNIGARLPQGVVGIDTDAHNGKRGAVTIGEHSDRLGPLPPTVVLTARGCESRSGIGFYATPPDWRGAGSLKTPSGGYGDVDLIQPHLRYVVAPGGLHHTGMPYQVYGPDGDEISSGKLPSREALPELPAEWLAALYRRPRRKGARPDVEDITTVASEWTFDEHPGALARTVDDVRNAKYGGQTRPAFHRALWIAAHKARAGCYPFSRAVAEIEAAAAAAYAERGLELDLDDFARSICHAVGEALDMSEDDLLAWGPQDGAADADARTHGAGRKLRGRR</sequence>
<feature type="domain" description="DNA primase/polymerase bifunctional N-terminal" evidence="2">
    <location>
        <begin position="44"/>
        <end position="237"/>
    </location>
</feature>
<feature type="region of interest" description="Disordered" evidence="1">
    <location>
        <begin position="367"/>
        <end position="388"/>
    </location>
</feature>
<evidence type="ECO:0000256" key="1">
    <source>
        <dbReference type="SAM" id="MobiDB-lite"/>
    </source>
</evidence>
<dbReference type="KEGG" id="mcoo:MCOO_36970"/>
<name>A0A7I7L254_9MYCO</name>
<evidence type="ECO:0000259" key="2">
    <source>
        <dbReference type="SMART" id="SM00943"/>
    </source>
</evidence>
<accession>A0A7I7L254</accession>
<organism evidence="3 4">
    <name type="scientific">Mycobacterium cookii</name>
    <dbReference type="NCBI Taxonomy" id="1775"/>
    <lineage>
        <taxon>Bacteria</taxon>
        <taxon>Bacillati</taxon>
        <taxon>Actinomycetota</taxon>
        <taxon>Actinomycetes</taxon>
        <taxon>Mycobacteriales</taxon>
        <taxon>Mycobacteriaceae</taxon>
        <taxon>Mycobacterium</taxon>
    </lineage>
</organism>
<dbReference type="AlphaFoldDB" id="A0A7I7L254"/>
<protein>
    <recommendedName>
        <fullName evidence="2">DNA primase/polymerase bifunctional N-terminal domain-containing protein</fullName>
    </recommendedName>
</protein>
<evidence type="ECO:0000313" key="4">
    <source>
        <dbReference type="Proteomes" id="UP000465866"/>
    </source>
</evidence>
<dbReference type="Proteomes" id="UP000465866">
    <property type="component" value="Chromosome"/>
</dbReference>